<gene>
    <name evidence="3" type="ordered locus">RSPO_c02077</name>
</gene>
<keyword evidence="1" id="KW-1133">Transmembrane helix</keyword>
<feature type="transmembrane region" description="Helical" evidence="1">
    <location>
        <begin position="176"/>
        <end position="201"/>
    </location>
</feature>
<protein>
    <recommendedName>
        <fullName evidence="2">Urease accessory protein UreH-like transmembrane domain-containing protein</fullName>
    </recommendedName>
</protein>
<feature type="transmembrane region" description="Helical" evidence="1">
    <location>
        <begin position="207"/>
        <end position="231"/>
    </location>
</feature>
<evidence type="ECO:0000313" key="3">
    <source>
        <dbReference type="EMBL" id="AEG69375.1"/>
    </source>
</evidence>
<feature type="domain" description="Urease accessory protein UreH-like transmembrane" evidence="2">
    <location>
        <begin position="36"/>
        <end position="254"/>
    </location>
</feature>
<dbReference type="Pfam" id="PF13386">
    <property type="entry name" value="DsbD_2"/>
    <property type="match status" value="1"/>
</dbReference>
<dbReference type="KEGG" id="rsn:RSPO_c02077"/>
<dbReference type="Proteomes" id="UP000007953">
    <property type="component" value="Chromosome"/>
</dbReference>
<dbReference type="InterPro" id="IPR039447">
    <property type="entry name" value="UreH-like_TM_dom"/>
</dbReference>
<sequence length="275" mass="28801">MLSFKRNSFDQRSQSLTICVGSSEVGPMSAAALLSVFLIALLGGVHCLAMCSGIALAAERAQPSVRIVSRRRLGCEQMVMHLGRLTTYTLLGAAMGALGATVWRQQWLPIQRGLFALASTLLLVYGLLLLSRTAADAWRVAGLERVLGRLSAGLGAIVSRSGAMSLRTRSPLAGRYLTGLAWGLVPCGMVYGALAVALLAGNASSGAVVMLVFGAGTLPNLLMMSGLAGWLRGVSRMRWARGIAGAGIAAFGIWGLVCAAWLPEMLNAHGFCLVL</sequence>
<keyword evidence="1" id="KW-0812">Transmembrane</keyword>
<evidence type="ECO:0000259" key="2">
    <source>
        <dbReference type="Pfam" id="PF13386"/>
    </source>
</evidence>
<dbReference type="AlphaFoldDB" id="F6G220"/>
<feature type="transmembrane region" description="Helical" evidence="1">
    <location>
        <begin position="109"/>
        <end position="130"/>
    </location>
</feature>
<accession>F6G220</accession>
<dbReference type="PANTHER" id="PTHR42208:SF1">
    <property type="entry name" value="HEAVY METAL TRANSPORTER"/>
    <property type="match status" value="1"/>
</dbReference>
<organism evidence="3 4">
    <name type="scientific">Ralstonia solanacearum (strain Po82)</name>
    <dbReference type="NCBI Taxonomy" id="1031711"/>
    <lineage>
        <taxon>Bacteria</taxon>
        <taxon>Pseudomonadati</taxon>
        <taxon>Pseudomonadota</taxon>
        <taxon>Betaproteobacteria</taxon>
        <taxon>Burkholderiales</taxon>
        <taxon>Burkholderiaceae</taxon>
        <taxon>Ralstonia</taxon>
        <taxon>Ralstonia solanacearum species complex</taxon>
    </lineage>
</organism>
<evidence type="ECO:0000313" key="4">
    <source>
        <dbReference type="Proteomes" id="UP000007953"/>
    </source>
</evidence>
<feature type="transmembrane region" description="Helical" evidence="1">
    <location>
        <begin position="30"/>
        <end position="58"/>
    </location>
</feature>
<dbReference type="HOGENOM" id="CLU_032635_0_0_4"/>
<dbReference type="PATRIC" id="fig|1031711.3.peg.2022"/>
<dbReference type="EMBL" id="CP002819">
    <property type="protein sequence ID" value="AEG69375.1"/>
    <property type="molecule type" value="Genomic_DNA"/>
</dbReference>
<evidence type="ECO:0000256" key="1">
    <source>
        <dbReference type="SAM" id="Phobius"/>
    </source>
</evidence>
<dbReference type="PANTHER" id="PTHR42208">
    <property type="entry name" value="HEAVY METAL TRANSPORTER-RELATED"/>
    <property type="match status" value="1"/>
</dbReference>
<proteinExistence type="predicted"/>
<feature type="transmembrane region" description="Helical" evidence="1">
    <location>
        <begin position="243"/>
        <end position="262"/>
    </location>
</feature>
<dbReference type="eggNOG" id="COG2836">
    <property type="taxonomic scope" value="Bacteria"/>
</dbReference>
<keyword evidence="1" id="KW-0472">Membrane</keyword>
<reference evidence="3 4" key="1">
    <citation type="journal article" date="2011" name="J. Bacteriol.">
        <title>Complete genome sequence of the plant pathogen Ralstonia solanacearum strain Po82.</title>
        <authorList>
            <person name="Xu J."/>
            <person name="Zheng H.J."/>
            <person name="Liu L."/>
            <person name="Pan Z.C."/>
            <person name="Prior P."/>
            <person name="Tang B."/>
            <person name="Xu J.S."/>
            <person name="Zhang H."/>
            <person name="Tian Q."/>
            <person name="Zhang L.Q."/>
            <person name="Feng J."/>
        </authorList>
    </citation>
    <scope>NUCLEOTIDE SEQUENCE [LARGE SCALE GENOMIC DNA]</scope>
    <source>
        <strain evidence="3 4">Po82</strain>
    </source>
</reference>
<name>F6G220_RALS8</name>
<feature type="transmembrane region" description="Helical" evidence="1">
    <location>
        <begin position="79"/>
        <end position="103"/>
    </location>
</feature>